<accession>A0ABR7VCV2</accession>
<comment type="caution">
    <text evidence="2">The sequence shown here is derived from an EMBL/GenBank/DDBJ whole genome shotgun (WGS) entry which is preliminary data.</text>
</comment>
<dbReference type="InterPro" id="IPR053140">
    <property type="entry name" value="GDSL_Rv0518-like"/>
</dbReference>
<dbReference type="SUPFAM" id="SSF52266">
    <property type="entry name" value="SGNH hydrolase"/>
    <property type="match status" value="1"/>
</dbReference>
<keyword evidence="3" id="KW-1185">Reference proteome</keyword>
<dbReference type="PANTHER" id="PTHR43784">
    <property type="entry name" value="GDSL-LIKE LIPASE/ACYLHYDROLASE, PUTATIVE (AFU_ORTHOLOGUE AFUA_2G00820)-RELATED"/>
    <property type="match status" value="1"/>
</dbReference>
<dbReference type="InterPro" id="IPR013830">
    <property type="entry name" value="SGNH_hydro"/>
</dbReference>
<dbReference type="CDD" id="cd01832">
    <property type="entry name" value="SGNH_hydrolase_like_1"/>
    <property type="match status" value="1"/>
</dbReference>
<protein>
    <submittedName>
        <fullName evidence="2">SGNH/GDSL hydrolase family protein</fullName>
    </submittedName>
</protein>
<keyword evidence="2" id="KW-0378">Hydrolase</keyword>
<evidence type="ECO:0000313" key="3">
    <source>
        <dbReference type="Proteomes" id="UP000598350"/>
    </source>
</evidence>
<evidence type="ECO:0000259" key="1">
    <source>
        <dbReference type="Pfam" id="PF13472"/>
    </source>
</evidence>
<dbReference type="Pfam" id="PF13472">
    <property type="entry name" value="Lipase_GDSL_2"/>
    <property type="match status" value="1"/>
</dbReference>
<organism evidence="2 3">
    <name type="scientific">Maribacter arenosus</name>
    <dbReference type="NCBI Taxonomy" id="1854708"/>
    <lineage>
        <taxon>Bacteria</taxon>
        <taxon>Pseudomonadati</taxon>
        <taxon>Bacteroidota</taxon>
        <taxon>Flavobacteriia</taxon>
        <taxon>Flavobacteriales</taxon>
        <taxon>Flavobacteriaceae</taxon>
        <taxon>Maribacter</taxon>
    </lineage>
</organism>
<dbReference type="Gene3D" id="3.40.50.1110">
    <property type="entry name" value="SGNH hydrolase"/>
    <property type="match status" value="1"/>
</dbReference>
<proteinExistence type="predicted"/>
<feature type="domain" description="SGNH hydrolase-type esterase" evidence="1">
    <location>
        <begin position="32"/>
        <end position="210"/>
    </location>
</feature>
<dbReference type="InterPro" id="IPR036514">
    <property type="entry name" value="SGNH_hydro_sf"/>
</dbReference>
<evidence type="ECO:0000313" key="2">
    <source>
        <dbReference type="EMBL" id="MBD0851193.1"/>
    </source>
</evidence>
<reference evidence="2 3" key="1">
    <citation type="submission" date="2020-05" db="EMBL/GenBank/DDBJ databases">
        <title>The draft genome sequence of Maribacter arenosus CAU 1321.</title>
        <authorList>
            <person name="Mu L."/>
        </authorList>
    </citation>
    <scope>NUCLEOTIDE SEQUENCE [LARGE SCALE GENOMIC DNA]</scope>
    <source>
        <strain evidence="2 3">CAU 1321</strain>
    </source>
</reference>
<dbReference type="RefSeq" id="WP_188314307.1">
    <property type="nucleotide sequence ID" value="NZ_JABTCG010000003.1"/>
</dbReference>
<name>A0ABR7VCV2_9FLAO</name>
<dbReference type="GO" id="GO:0016787">
    <property type="term" value="F:hydrolase activity"/>
    <property type="evidence" value="ECO:0007669"/>
    <property type="project" value="UniProtKB-KW"/>
</dbReference>
<dbReference type="EMBL" id="JABTCG010000003">
    <property type="protein sequence ID" value="MBD0851193.1"/>
    <property type="molecule type" value="Genomic_DNA"/>
</dbReference>
<dbReference type="PANTHER" id="PTHR43784:SF2">
    <property type="entry name" value="GDSL-LIKE LIPASE_ACYLHYDROLASE, PUTATIVE (AFU_ORTHOLOGUE AFUA_2G00820)-RELATED"/>
    <property type="match status" value="1"/>
</dbReference>
<sequence length="225" mass="25567">MIRHVAGQYILVFLLFFSVDTFPQQDSLSFLALGDSYTAGTSELTINSWPLQFAQLMDKKGVPLKPPTILAGAGWTTDDLLSEINTSNLETEYDLVSLLIGVNNQYRGLDIDQFKDQFKELLDKSVKLAGNNTSRVFVLSIPDWGVTPFARFKDKDKIRRELTTYNAIIEVETEKRGILFIEITKLSQQALWNKSLIASDSLHPSAKMYKDWAKKIQKKVLKQFP</sequence>
<gene>
    <name evidence="2" type="ORF">HPE63_10975</name>
</gene>
<dbReference type="Proteomes" id="UP000598350">
    <property type="component" value="Unassembled WGS sequence"/>
</dbReference>